<sequence>MQSLRAGTMSAVLAPEQWLPRRERHRHRLTALLGPYLDRRARGATHPVIDFLFTYYSFTPSQLMRWHPGFGSTLTGSASAEYATLRGYRTTGTGVTVDPTHLARRRETVRYVAGLLEATASRPAHFGCFGLHEWAMLYRTRPEDVRHSSVPLRLGHTGTDTVVESLQLRCTHYDAYRFFTPDAGPLNIEPLTRDDQVRREQPGCLHAAMDLYKYCYKLTPLLDTDLTVDCFELAYAARELDMRASPYDLSEYGYPPVPIETPRGRAEYVREQTVLAERSTALRAALLDRCHRLLDADREHAGRR</sequence>
<proteinExistence type="predicted"/>
<dbReference type="Proteomes" id="UP000325466">
    <property type="component" value="Unassembled WGS sequence"/>
</dbReference>
<evidence type="ECO:0008006" key="3">
    <source>
        <dbReference type="Google" id="ProtNLM"/>
    </source>
</evidence>
<comment type="caution">
    <text evidence="1">The sequence shown here is derived from an EMBL/GenBank/DDBJ whole genome shotgun (WGS) entry which is preliminary data.</text>
</comment>
<evidence type="ECO:0000313" key="2">
    <source>
        <dbReference type="Proteomes" id="UP000325466"/>
    </source>
</evidence>
<protein>
    <recommendedName>
        <fullName evidence="3">3-methyladenine DNA glycosylase</fullName>
    </recommendedName>
</protein>
<name>A0ABQ0YTM5_9NOCA</name>
<dbReference type="EMBL" id="BLAH01000135">
    <property type="protein sequence ID" value="GES39809.1"/>
    <property type="molecule type" value="Genomic_DNA"/>
</dbReference>
<keyword evidence="2" id="KW-1185">Reference proteome</keyword>
<gene>
    <name evidence="1" type="ORF">RAJCM14343_5087</name>
</gene>
<accession>A0ABQ0YTM5</accession>
<evidence type="ECO:0000313" key="1">
    <source>
        <dbReference type="EMBL" id="GES39809.1"/>
    </source>
</evidence>
<organism evidence="1 2">
    <name type="scientific">Rhodococcus aetherivorans</name>
    <dbReference type="NCBI Taxonomy" id="191292"/>
    <lineage>
        <taxon>Bacteria</taxon>
        <taxon>Bacillati</taxon>
        <taxon>Actinomycetota</taxon>
        <taxon>Actinomycetes</taxon>
        <taxon>Mycobacteriales</taxon>
        <taxon>Nocardiaceae</taxon>
        <taxon>Rhodococcus</taxon>
    </lineage>
</organism>
<reference evidence="1 2" key="1">
    <citation type="journal article" date="2018" name="Biodegradation">
        <title>1,4-Dioxane degradation characteristics of Rhodococcus aetherivorans JCM 14343.</title>
        <authorList>
            <person name="Inoue D."/>
            <person name="Tsunoda T."/>
            <person name="Yamamoto N."/>
            <person name="Ike M."/>
            <person name="Sei K."/>
        </authorList>
    </citation>
    <scope>NUCLEOTIDE SEQUENCE [LARGE SCALE GENOMIC DNA]</scope>
    <source>
        <strain evidence="1 2">JCM 14343</strain>
    </source>
</reference>